<dbReference type="Proteomes" id="UP001198242">
    <property type="component" value="Unassembled WGS sequence"/>
</dbReference>
<dbReference type="PROSITE" id="PS51337">
    <property type="entry name" value="B12_BINDING_NTER"/>
    <property type="match status" value="1"/>
</dbReference>
<dbReference type="InterPro" id="IPR050554">
    <property type="entry name" value="Met_Synthase/Corrinoid"/>
</dbReference>
<feature type="binding site" evidence="19">
    <location>
        <position position="209"/>
    </location>
    <ligand>
        <name>Zn(2+)</name>
        <dbReference type="ChEBI" id="CHEBI:29105"/>
    </ligand>
</feature>
<dbReference type="Gene3D" id="1.10.1240.10">
    <property type="entry name" value="Methionine synthase domain"/>
    <property type="match status" value="1"/>
</dbReference>
<accession>A0AAE3J8Q2</accession>
<dbReference type="GO" id="GO:0046872">
    <property type="term" value="F:metal ion binding"/>
    <property type="evidence" value="ECO:0007669"/>
    <property type="project" value="UniProtKB-KW"/>
</dbReference>
<feature type="binding site" evidence="19">
    <location>
        <position position="274"/>
    </location>
    <ligand>
        <name>Zn(2+)</name>
        <dbReference type="ChEBI" id="CHEBI:29105"/>
    </ligand>
</feature>
<dbReference type="EMBL" id="JAJEQM010000003">
    <property type="protein sequence ID" value="MCC2209752.1"/>
    <property type="molecule type" value="Genomic_DNA"/>
</dbReference>
<keyword evidence="14 19" id="KW-0862">Zinc</keyword>
<comment type="catalytic activity">
    <reaction evidence="1">
        <text>(6S)-5-methyl-5,6,7,8-tetrahydrofolate + L-homocysteine = (6S)-5,6,7,8-tetrahydrofolate + L-methionine</text>
        <dbReference type="Rhea" id="RHEA:11172"/>
        <dbReference type="ChEBI" id="CHEBI:18608"/>
        <dbReference type="ChEBI" id="CHEBI:57453"/>
        <dbReference type="ChEBI" id="CHEBI:57844"/>
        <dbReference type="ChEBI" id="CHEBI:58199"/>
        <dbReference type="EC" id="2.1.1.13"/>
    </reaction>
</comment>
<feature type="domain" description="B12-binding N-terminal" evidence="23">
    <location>
        <begin position="586"/>
        <end position="679"/>
    </location>
</feature>
<evidence type="ECO:0000256" key="19">
    <source>
        <dbReference type="PROSITE-ProRule" id="PRU00333"/>
    </source>
</evidence>
<evidence type="ECO:0000256" key="2">
    <source>
        <dbReference type="ARBA" id="ARBA00001947"/>
    </source>
</evidence>
<organism evidence="24 25">
    <name type="scientific">Hominilimicola fabiformis</name>
    <dbReference type="NCBI Taxonomy" id="2885356"/>
    <lineage>
        <taxon>Bacteria</taxon>
        <taxon>Bacillati</taxon>
        <taxon>Bacillota</taxon>
        <taxon>Clostridia</taxon>
        <taxon>Eubacteriales</taxon>
        <taxon>Oscillospiraceae</taxon>
        <taxon>Hominilimicola</taxon>
    </lineage>
</organism>
<dbReference type="Gene3D" id="3.20.20.330">
    <property type="entry name" value="Homocysteine-binding-like domain"/>
    <property type="match status" value="1"/>
</dbReference>
<dbReference type="GO" id="GO:0008705">
    <property type="term" value="F:methionine synthase activity"/>
    <property type="evidence" value="ECO:0007669"/>
    <property type="project" value="UniProtKB-EC"/>
</dbReference>
<evidence type="ECO:0000259" key="21">
    <source>
        <dbReference type="PROSITE" id="PS50972"/>
    </source>
</evidence>
<dbReference type="Gene3D" id="3.20.20.20">
    <property type="entry name" value="Dihydropteroate synthase-like"/>
    <property type="match status" value="1"/>
</dbReference>
<dbReference type="PIRSF" id="PIRSF037472">
    <property type="entry name" value="DHPS_mtfrase"/>
    <property type="match status" value="1"/>
</dbReference>
<feature type="domain" description="Pterin-binding" evidence="21">
    <location>
        <begin position="317"/>
        <end position="573"/>
    </location>
</feature>
<evidence type="ECO:0000313" key="25">
    <source>
        <dbReference type="Proteomes" id="UP001198242"/>
    </source>
</evidence>
<evidence type="ECO:0000259" key="22">
    <source>
        <dbReference type="PROSITE" id="PS51332"/>
    </source>
</evidence>
<evidence type="ECO:0000256" key="5">
    <source>
        <dbReference type="ARBA" id="ARBA00010398"/>
    </source>
</evidence>
<dbReference type="Pfam" id="PF02574">
    <property type="entry name" value="S-methyl_trans"/>
    <property type="match status" value="1"/>
</dbReference>
<evidence type="ECO:0000256" key="16">
    <source>
        <dbReference type="ARBA" id="ARBA00023285"/>
    </source>
</evidence>
<dbReference type="PROSITE" id="PS51332">
    <property type="entry name" value="B12_BINDING"/>
    <property type="match status" value="1"/>
</dbReference>
<keyword evidence="11 19" id="KW-0808">Transferase</keyword>
<dbReference type="InterPro" id="IPR000489">
    <property type="entry name" value="Pterin-binding_dom"/>
</dbReference>
<keyword evidence="9" id="KW-0028">Amino-acid biosynthesis</keyword>
<evidence type="ECO:0000256" key="4">
    <source>
        <dbReference type="ARBA" id="ARBA00005178"/>
    </source>
</evidence>
<gene>
    <name evidence="24" type="ORF">LKE05_02945</name>
</gene>
<dbReference type="SUPFAM" id="SSF82282">
    <property type="entry name" value="Homocysteine S-methyltransferase"/>
    <property type="match status" value="1"/>
</dbReference>
<keyword evidence="8 19" id="KW-0489">Methyltransferase</keyword>
<dbReference type="InterPro" id="IPR003759">
    <property type="entry name" value="Cbl-bd_cap"/>
</dbReference>
<keyword evidence="12" id="KW-0949">S-adenosyl-L-methionine</keyword>
<dbReference type="Pfam" id="PF02607">
    <property type="entry name" value="B12-binding_2"/>
    <property type="match status" value="1"/>
</dbReference>
<dbReference type="SUPFAM" id="SSF47644">
    <property type="entry name" value="Methionine synthase domain"/>
    <property type="match status" value="1"/>
</dbReference>
<evidence type="ECO:0000256" key="7">
    <source>
        <dbReference type="ARBA" id="ARBA00013998"/>
    </source>
</evidence>
<comment type="pathway">
    <text evidence="4">Amino-acid biosynthesis; L-methionine biosynthesis via de novo pathway; L-methionine from L-homocysteine (MetH route): step 1/1.</text>
</comment>
<dbReference type="GO" id="GO:0032259">
    <property type="term" value="P:methylation"/>
    <property type="evidence" value="ECO:0007669"/>
    <property type="project" value="UniProtKB-KW"/>
</dbReference>
<protein>
    <recommendedName>
        <fullName evidence="7">Methionine synthase</fullName>
        <ecNumber evidence="6">2.1.1.13</ecNumber>
    </recommendedName>
    <alternativeName>
        <fullName evidence="18">5-methyltetrahydrofolate--homocysteine methyltransferase</fullName>
    </alternativeName>
</protein>
<dbReference type="Pfam" id="PF00809">
    <property type="entry name" value="Pterin_bind"/>
    <property type="match status" value="1"/>
</dbReference>
<dbReference type="PROSITE" id="PS50972">
    <property type="entry name" value="PTERIN_BINDING"/>
    <property type="match status" value="1"/>
</dbReference>
<evidence type="ECO:0000313" key="24">
    <source>
        <dbReference type="EMBL" id="MCC2209752.1"/>
    </source>
</evidence>
<keyword evidence="10" id="KW-0846">Cobalamin</keyword>
<dbReference type="InterPro" id="IPR036589">
    <property type="entry name" value="HCY_dom_sf"/>
</dbReference>
<evidence type="ECO:0000256" key="6">
    <source>
        <dbReference type="ARBA" id="ARBA00012032"/>
    </source>
</evidence>
<dbReference type="PANTHER" id="PTHR45833:SF1">
    <property type="entry name" value="METHIONINE SYNTHASE"/>
    <property type="match status" value="1"/>
</dbReference>
<evidence type="ECO:0000256" key="8">
    <source>
        <dbReference type="ARBA" id="ARBA00022603"/>
    </source>
</evidence>
<evidence type="ECO:0000259" key="23">
    <source>
        <dbReference type="PROSITE" id="PS51337"/>
    </source>
</evidence>
<dbReference type="Gene3D" id="3.40.50.280">
    <property type="entry name" value="Cobalamin-binding domain"/>
    <property type="match status" value="1"/>
</dbReference>
<feature type="binding site" evidence="19">
    <location>
        <position position="275"/>
    </location>
    <ligand>
        <name>Zn(2+)</name>
        <dbReference type="ChEBI" id="CHEBI:29105"/>
    </ligand>
</feature>
<evidence type="ECO:0000256" key="3">
    <source>
        <dbReference type="ARBA" id="ARBA00001956"/>
    </source>
</evidence>
<dbReference type="SMART" id="SM01018">
    <property type="entry name" value="B12-binding_2"/>
    <property type="match status" value="1"/>
</dbReference>
<keyword evidence="25" id="KW-1185">Reference proteome</keyword>
<dbReference type="InterPro" id="IPR036724">
    <property type="entry name" value="Cobalamin-bd_sf"/>
</dbReference>
<evidence type="ECO:0000256" key="11">
    <source>
        <dbReference type="ARBA" id="ARBA00022679"/>
    </source>
</evidence>
<dbReference type="InterPro" id="IPR003726">
    <property type="entry name" value="HCY_dom"/>
</dbReference>
<dbReference type="EC" id="2.1.1.13" evidence="6"/>
<evidence type="ECO:0000256" key="17">
    <source>
        <dbReference type="ARBA" id="ARBA00025552"/>
    </source>
</evidence>
<dbReference type="Pfam" id="PF02310">
    <property type="entry name" value="B12-binding"/>
    <property type="match status" value="1"/>
</dbReference>
<dbReference type="GO" id="GO:0050667">
    <property type="term" value="P:homocysteine metabolic process"/>
    <property type="evidence" value="ECO:0007669"/>
    <property type="project" value="TreeGrafter"/>
</dbReference>
<dbReference type="InterPro" id="IPR006158">
    <property type="entry name" value="Cobalamin-bd"/>
</dbReference>
<dbReference type="InterPro" id="IPR011005">
    <property type="entry name" value="Dihydropteroate_synth-like_sf"/>
</dbReference>
<feature type="domain" description="Hcy-binding" evidence="20">
    <location>
        <begin position="1"/>
        <end position="289"/>
    </location>
</feature>
<dbReference type="PROSITE" id="PS50970">
    <property type="entry name" value="HCY"/>
    <property type="match status" value="1"/>
</dbReference>
<dbReference type="AlphaFoldDB" id="A0AAE3J8Q2"/>
<dbReference type="GO" id="GO:0005829">
    <property type="term" value="C:cytosol"/>
    <property type="evidence" value="ECO:0007669"/>
    <property type="project" value="TreeGrafter"/>
</dbReference>
<dbReference type="RefSeq" id="WP_308455878.1">
    <property type="nucleotide sequence ID" value="NZ_JAJEQM010000003.1"/>
</dbReference>
<comment type="function">
    <text evidence="17">Catalyzes the transfer of a methyl group from methyl-cobalamin to homocysteine, yielding enzyme-bound cob(I)alamin and methionine. Subsequently, remethylates the cofactor using methyltetrahydrofolate.</text>
</comment>
<dbReference type="SUPFAM" id="SSF52242">
    <property type="entry name" value="Cobalamin (vitamin B12)-binding domain"/>
    <property type="match status" value="1"/>
</dbReference>
<dbReference type="GO" id="GO:0031419">
    <property type="term" value="F:cobalamin binding"/>
    <property type="evidence" value="ECO:0007669"/>
    <property type="project" value="UniProtKB-KW"/>
</dbReference>
<comment type="caution">
    <text evidence="24">The sequence shown here is derived from an EMBL/GenBank/DDBJ whole genome shotgun (WGS) entry which is preliminary data.</text>
</comment>
<feature type="domain" description="B12-binding" evidence="22">
    <location>
        <begin position="681"/>
        <end position="802"/>
    </location>
</feature>
<evidence type="ECO:0000256" key="13">
    <source>
        <dbReference type="ARBA" id="ARBA00022723"/>
    </source>
</evidence>
<evidence type="ECO:0000256" key="9">
    <source>
        <dbReference type="ARBA" id="ARBA00022605"/>
    </source>
</evidence>
<dbReference type="SUPFAM" id="SSF51717">
    <property type="entry name" value="Dihydropteroate synthetase-like"/>
    <property type="match status" value="1"/>
</dbReference>
<comment type="similarity">
    <text evidence="5">Belongs to the vitamin-B12 dependent methionine synthase family.</text>
</comment>
<dbReference type="InterPro" id="IPR036594">
    <property type="entry name" value="Meth_synthase_dom"/>
</dbReference>
<evidence type="ECO:0000256" key="14">
    <source>
        <dbReference type="ARBA" id="ARBA00022833"/>
    </source>
</evidence>
<keyword evidence="16" id="KW-0170">Cobalt</keyword>
<comment type="cofactor">
    <cofactor evidence="3">
        <name>methylcob(III)alamin</name>
        <dbReference type="ChEBI" id="CHEBI:28115"/>
    </cofactor>
</comment>
<evidence type="ECO:0000256" key="15">
    <source>
        <dbReference type="ARBA" id="ARBA00023167"/>
    </source>
</evidence>
<sequence>MNVRELLGKRMLFFDGGMGSMLQKNGMGAGEIPELLNLTNAALIEKIHTEYLEAGANIITTNTFGANPLKSEEIGESLDMIIAAAIGIARKAVNSFQSEENPRFVAFDIGPCGKLLEPLGDLSFDDCYDAFAKIAKTAEKCGADLVIIETMSDTLEAKAAVLAVKENTSLPIFCTMTFDESYKTLTGGDVKVMSAIMEGLGVDCVGINCGLGPAQIGEMMTDLAEISSIPIMAQPNAGLPQIENGKTVYNVLPKQFADECEHMAKLGASVLGGCCGTTPDHIRSLVEKCKNYKPIVEEKNITVVASYSKTVVLGKGPVIVGERINPTGKKKFKEALRNGDIDYILNEAFAQRDAGAHILDVNVGLPEIDECSTMEKAVKAISAAVNLPLQIDSSDPVTTERALRIYNGKPMVNSVNGKEESIKAIMPIVQKYGGVLVGLCLDEEGIPPTAEQRFEIAKKIRDRASEYGIKPKNLVMDALTLTISAQQKESAETIKALKMIKDRLGICTTLGVSNISFGLPRREIVNGTFFALALNNGLDACIINPCADSMINTYRAFMALSCYDADCQEYVSKYAGTKSQTTVTKENQAEEKAENVNPLFDIIIKGLKDQSFDETVRQLETTDPMDIINNILVEALNVVGREFEKGTMFLPQLMMSAETVKNSFDAIKAHIDQSGEAQESKGKILVATVKGDIHDIGKNIVKVLLENYGYDVYDLGKDVPPELIVETLKENDIHICGLSALMTTTVVSMEDTIKAIRAAGLDTKVWVGGAVLTQEYADMIGADKYCKDALSSVTYANEFFGN</sequence>
<evidence type="ECO:0000256" key="10">
    <source>
        <dbReference type="ARBA" id="ARBA00022628"/>
    </source>
</evidence>
<reference evidence="24 25" key="1">
    <citation type="submission" date="2021-10" db="EMBL/GenBank/DDBJ databases">
        <title>Anaerobic single-cell dispensing facilitates the cultivation of human gut bacteria.</title>
        <authorList>
            <person name="Afrizal A."/>
        </authorList>
    </citation>
    <scope>NUCLEOTIDE SEQUENCE [LARGE SCALE GENOMIC DNA]</scope>
    <source>
        <strain evidence="24 25">CLA-AA-H232</strain>
    </source>
</reference>
<comment type="cofactor">
    <cofactor evidence="2 19">
        <name>Zn(2+)</name>
        <dbReference type="ChEBI" id="CHEBI:29105"/>
    </cofactor>
</comment>
<keyword evidence="15" id="KW-0486">Methionine biosynthesis</keyword>
<evidence type="ECO:0000259" key="20">
    <source>
        <dbReference type="PROSITE" id="PS50970"/>
    </source>
</evidence>
<dbReference type="InterPro" id="IPR017215">
    <property type="entry name" value="MetH_bac"/>
</dbReference>
<evidence type="ECO:0000256" key="12">
    <source>
        <dbReference type="ARBA" id="ARBA00022691"/>
    </source>
</evidence>
<keyword evidence="13 19" id="KW-0479">Metal-binding</keyword>
<evidence type="ECO:0000256" key="1">
    <source>
        <dbReference type="ARBA" id="ARBA00001700"/>
    </source>
</evidence>
<dbReference type="PANTHER" id="PTHR45833">
    <property type="entry name" value="METHIONINE SYNTHASE"/>
    <property type="match status" value="1"/>
</dbReference>
<proteinExistence type="inferred from homology"/>
<dbReference type="NCBIfam" id="NF005719">
    <property type="entry name" value="PRK07535.1"/>
    <property type="match status" value="1"/>
</dbReference>
<dbReference type="GO" id="GO:0046653">
    <property type="term" value="P:tetrahydrofolate metabolic process"/>
    <property type="evidence" value="ECO:0007669"/>
    <property type="project" value="TreeGrafter"/>
</dbReference>
<evidence type="ECO:0000256" key="18">
    <source>
        <dbReference type="ARBA" id="ARBA00031040"/>
    </source>
</evidence>
<name>A0AAE3J8Q2_9FIRM</name>